<evidence type="ECO:0000259" key="1">
    <source>
        <dbReference type="Pfam" id="PF12776"/>
    </source>
</evidence>
<dbReference type="STRING" id="81972.D7LA75"/>
<feature type="domain" description="Myb/SANT-like" evidence="1">
    <location>
        <begin position="168"/>
        <end position="254"/>
    </location>
</feature>
<protein>
    <submittedName>
        <fullName evidence="2">Predicted protein</fullName>
    </submittedName>
</protein>
<accession>D7LA75</accession>
<keyword evidence="3" id="KW-1185">Reference proteome</keyword>
<evidence type="ECO:0000313" key="3">
    <source>
        <dbReference type="Proteomes" id="UP000008694"/>
    </source>
</evidence>
<proteinExistence type="predicted"/>
<evidence type="ECO:0000313" key="2">
    <source>
        <dbReference type="EMBL" id="EFH60002.1"/>
    </source>
</evidence>
<dbReference type="AlphaFoldDB" id="D7LA75"/>
<dbReference type="Gramene" id="Al_scaffold_0003_3084">
    <property type="protein sequence ID" value="Al_scaffold_0003_3084"/>
    <property type="gene ID" value="Al_scaffold_0003_3084"/>
</dbReference>
<gene>
    <name evidence="2" type="ORF">ARALYDRAFT_673887</name>
</gene>
<name>D7LA75_ARALL</name>
<dbReference type="HOGENOM" id="CLU_654447_0_0_1"/>
<sequence length="420" mass="47765">MEIVTGLARIIAATTTTIAFSPNPLSLSVLDPAFESWLRDSSYLELLDHRTSAAAAAASSSASVSSSAAATSAASDDEHPLPVVSSLLFCLDASLSLLFLQLTLSPSSPMIFPEIRHRGPPVSLAIVTLIRFQRLLSKRELEFMSKSNDSLGITLRYSSSSSLKLITWDDEYIGIYLELLDVELAKIKYKQKMPKEMRRDRICEKFLETTGISLPWDSFKSKYDTLRNKWTSYKRLINFTGMHVDHSTDQIFGSAITMDSDWWNDREKWQKQESVEIKNEATPYKEAYGVLQSIQGLIRWTDFWWACIKVLKEDLFAREMMVSCENDHKKITFLEGYTGYDRHSYFIGDRLNKLQSCKSGLPSVVNLEQNISNTNMETHEEFNASHAELMSLFKEIRYERGTRKTGCDGESSQTKINLED</sequence>
<dbReference type="InterPro" id="IPR045026">
    <property type="entry name" value="LIMYB"/>
</dbReference>
<dbReference type="PANTHER" id="PTHR47584:SF19">
    <property type="entry name" value="L10-INTERACTING MYB DOMAIN-CONTAINING PROTEIN-LIKE"/>
    <property type="match status" value="1"/>
</dbReference>
<dbReference type="PANTHER" id="PTHR47584">
    <property type="match status" value="1"/>
</dbReference>
<reference evidence="3" key="1">
    <citation type="journal article" date="2011" name="Nat. Genet.">
        <title>The Arabidopsis lyrata genome sequence and the basis of rapid genome size change.</title>
        <authorList>
            <person name="Hu T.T."/>
            <person name="Pattyn P."/>
            <person name="Bakker E.G."/>
            <person name="Cao J."/>
            <person name="Cheng J.-F."/>
            <person name="Clark R.M."/>
            <person name="Fahlgren N."/>
            <person name="Fawcett J.A."/>
            <person name="Grimwood J."/>
            <person name="Gundlach H."/>
            <person name="Haberer G."/>
            <person name="Hollister J.D."/>
            <person name="Ossowski S."/>
            <person name="Ottilar R.P."/>
            <person name="Salamov A.A."/>
            <person name="Schneeberger K."/>
            <person name="Spannagl M."/>
            <person name="Wang X."/>
            <person name="Yang L."/>
            <person name="Nasrallah M.E."/>
            <person name="Bergelson J."/>
            <person name="Carrington J.C."/>
            <person name="Gaut B.S."/>
            <person name="Schmutz J."/>
            <person name="Mayer K.F.X."/>
            <person name="Van de Peer Y."/>
            <person name="Grigoriev I.V."/>
            <person name="Nordborg M."/>
            <person name="Weigel D."/>
            <person name="Guo Y.-L."/>
        </authorList>
    </citation>
    <scope>NUCLEOTIDE SEQUENCE [LARGE SCALE GENOMIC DNA]</scope>
    <source>
        <strain evidence="3">cv. MN47</strain>
    </source>
</reference>
<dbReference type="EMBL" id="GL348715">
    <property type="protein sequence ID" value="EFH60002.1"/>
    <property type="molecule type" value="Genomic_DNA"/>
</dbReference>
<dbReference type="Pfam" id="PF12776">
    <property type="entry name" value="Myb_DNA-bind_3"/>
    <property type="match status" value="1"/>
</dbReference>
<organism evidence="3">
    <name type="scientific">Arabidopsis lyrata subsp. lyrata</name>
    <name type="common">Lyre-leaved rock-cress</name>
    <dbReference type="NCBI Taxonomy" id="81972"/>
    <lineage>
        <taxon>Eukaryota</taxon>
        <taxon>Viridiplantae</taxon>
        <taxon>Streptophyta</taxon>
        <taxon>Embryophyta</taxon>
        <taxon>Tracheophyta</taxon>
        <taxon>Spermatophyta</taxon>
        <taxon>Magnoliopsida</taxon>
        <taxon>eudicotyledons</taxon>
        <taxon>Gunneridae</taxon>
        <taxon>Pentapetalae</taxon>
        <taxon>rosids</taxon>
        <taxon>malvids</taxon>
        <taxon>Brassicales</taxon>
        <taxon>Brassicaceae</taxon>
        <taxon>Camelineae</taxon>
        <taxon>Arabidopsis</taxon>
    </lineage>
</organism>
<dbReference type="Proteomes" id="UP000008694">
    <property type="component" value="Unassembled WGS sequence"/>
</dbReference>
<dbReference type="InterPro" id="IPR024752">
    <property type="entry name" value="Myb/SANT-like_dom"/>
</dbReference>